<feature type="region of interest" description="Disordered" evidence="1">
    <location>
        <begin position="717"/>
        <end position="777"/>
    </location>
</feature>
<reference evidence="5" key="1">
    <citation type="submission" date="2022-10" db="EMBL/GenBank/DDBJ databases">
        <title>Culturing micro-colonial fungi from biological soil crusts in the Mojave desert and describing Neophaeococcomyces mojavensis, and introducing the new genera and species Taxawa tesnikishii.</title>
        <authorList>
            <person name="Kurbessoian T."/>
            <person name="Stajich J.E."/>
        </authorList>
    </citation>
    <scope>NUCLEOTIDE SEQUENCE</scope>
    <source>
        <strain evidence="5">TK_41</strain>
    </source>
</reference>
<dbReference type="Pfam" id="PF01476">
    <property type="entry name" value="LysM"/>
    <property type="match status" value="3"/>
</dbReference>
<evidence type="ECO:0000313" key="5">
    <source>
        <dbReference type="EMBL" id="KAJ9609093.1"/>
    </source>
</evidence>
<feature type="region of interest" description="Disordered" evidence="1">
    <location>
        <begin position="339"/>
        <end position="400"/>
    </location>
</feature>
<dbReference type="Proteomes" id="UP001172673">
    <property type="component" value="Unassembled WGS sequence"/>
</dbReference>
<dbReference type="PROSITE" id="PS51762">
    <property type="entry name" value="GH16_2"/>
    <property type="match status" value="1"/>
</dbReference>
<evidence type="ECO:0000259" key="3">
    <source>
        <dbReference type="PROSITE" id="PS51762"/>
    </source>
</evidence>
<dbReference type="GO" id="GO:0016757">
    <property type="term" value="F:glycosyltransferase activity"/>
    <property type="evidence" value="ECO:0007669"/>
    <property type="project" value="TreeGrafter"/>
</dbReference>
<evidence type="ECO:0000256" key="2">
    <source>
        <dbReference type="SAM" id="SignalP"/>
    </source>
</evidence>
<evidence type="ECO:0000259" key="4">
    <source>
        <dbReference type="PROSITE" id="PS51782"/>
    </source>
</evidence>
<feature type="domain" description="LysM" evidence="4">
    <location>
        <begin position="288"/>
        <end position="332"/>
    </location>
</feature>
<dbReference type="PANTHER" id="PTHR10963">
    <property type="entry name" value="GLYCOSYL HYDROLASE-RELATED"/>
    <property type="match status" value="1"/>
</dbReference>
<dbReference type="SMART" id="SM00257">
    <property type="entry name" value="LysM"/>
    <property type="match status" value="3"/>
</dbReference>
<evidence type="ECO:0000313" key="6">
    <source>
        <dbReference type="Proteomes" id="UP001172673"/>
    </source>
</evidence>
<keyword evidence="6" id="KW-1185">Reference proteome</keyword>
<dbReference type="EMBL" id="JAPDRK010000009">
    <property type="protein sequence ID" value="KAJ9609093.1"/>
    <property type="molecule type" value="Genomic_DNA"/>
</dbReference>
<feature type="signal peptide" evidence="2">
    <location>
        <begin position="1"/>
        <end position="25"/>
    </location>
</feature>
<dbReference type="CDD" id="cd00118">
    <property type="entry name" value="LysM"/>
    <property type="match status" value="3"/>
</dbReference>
<proteinExistence type="predicted"/>
<feature type="chain" id="PRO_5041225397" evidence="2">
    <location>
        <begin position="26"/>
        <end position="910"/>
    </location>
</feature>
<protein>
    <submittedName>
        <fullName evidence="5">Uncharacterized protein</fullName>
    </submittedName>
</protein>
<evidence type="ECO:0000256" key="1">
    <source>
        <dbReference type="SAM" id="MobiDB-lite"/>
    </source>
</evidence>
<feature type="domain" description="GH16" evidence="3">
    <location>
        <begin position="33"/>
        <end position="243"/>
    </location>
</feature>
<dbReference type="InterPro" id="IPR050546">
    <property type="entry name" value="Glycosyl_Hydrlase_16"/>
</dbReference>
<accession>A0AA38X906</accession>
<feature type="domain" description="LysM" evidence="4">
    <location>
        <begin position="566"/>
        <end position="610"/>
    </location>
</feature>
<dbReference type="GO" id="GO:0005975">
    <property type="term" value="P:carbohydrate metabolic process"/>
    <property type="evidence" value="ECO:0007669"/>
    <property type="project" value="InterPro"/>
</dbReference>
<dbReference type="GO" id="GO:0009277">
    <property type="term" value="C:fungal-type cell wall"/>
    <property type="evidence" value="ECO:0007669"/>
    <property type="project" value="TreeGrafter"/>
</dbReference>
<dbReference type="Gene3D" id="3.10.350.10">
    <property type="entry name" value="LysM domain"/>
    <property type="match status" value="3"/>
</dbReference>
<dbReference type="PROSITE" id="PS51782">
    <property type="entry name" value="LYSM"/>
    <property type="match status" value="3"/>
</dbReference>
<dbReference type="InterPro" id="IPR036779">
    <property type="entry name" value="LysM_dom_sf"/>
</dbReference>
<feature type="compositionally biased region" description="Low complexity" evidence="1">
    <location>
        <begin position="507"/>
        <end position="563"/>
    </location>
</feature>
<name>A0AA38X906_9EURO</name>
<feature type="domain" description="LysM" evidence="4">
    <location>
        <begin position="458"/>
        <end position="502"/>
    </location>
</feature>
<dbReference type="Gene3D" id="2.60.120.200">
    <property type="match status" value="1"/>
</dbReference>
<sequence length="910" mass="92498">MAPLTFSATVLVTLAFLLGLVGGDAAPCNPLNVTAACPPIPGLATNTYFMDFTTQTTTPGDWILADYATVNYASPDGANFTISALGQAPYIWSRFYVLFGHIEVVMKVAKGAGIVTGSVMMSDDLDEIDWEFSGNNFGQNSGQVLTNYFGKGQIGWSDRGFYPSVNDPQDTYHTYALDWQSDKLVWSIDGVPVRTLTNNGATSGFYQYPQTPARLHLGMWDAGDPSSAPGVVQWAGGYTDFSQAPFTAFVKSVKITTSNTCSSFQYPYPFDGTYQSVQCSNQTVALPCTYTVVSGDDGYKIAQKLTVNADMLKTANPGVNWDQLLVGQVLNVPGVACTTSSTTTSVSSPTSMSNSTTPMSTTSSSPSSTSSTSNSSTVESSTQTLSNISSSTTSMSSTTTSTTTVTVSIASNTTTSVVSTSSSALTTSTSTTITGSNSTAPTSSTSGNSTATSASATQSYTIAAGDIAWGIAQKNGCSLDALEAVNPGINWDNLQIGQTINMPSPTPTSSSNSTISGSTTSASSTSGSVTSTSTAPSSGTSTSTTSGSGTFSSTTSSSATSASTAQPYTVSAGDFGWAIAQKNGCSFDALNAANPGINWDNLQIGQSLNLPSSNSTSSSAPTVSGSSTHSTLWNLSALSLISTTPGTSSSSAPTVSGSSTYSTLWNLASLSLVSPTSGNSDSSSSGNPSTSSSSTSMGSNSASSGTTSNVLYPFGSGGSASSTGSAATSTTSTVSSSTSSASGSSSTGGSSTISPSASATPGTSTPTSTSPEAVSYSPKALSTTTSTAAISSPYVNAVNPVTTSKMVCNEDDCLRNLIDPRYSSSMREFCPKYTTKASNATPLPTFLGGCAGDVKRVSSACSCMVASYGPTGTSSSTAVSPSPFKSGAPPGSRVPSWLLKGAPVRWNGWR</sequence>
<comment type="caution">
    <text evidence="5">The sequence shown here is derived from an EMBL/GenBank/DDBJ whole genome shotgun (WGS) entry which is preliminary data.</text>
</comment>
<dbReference type="InterPro" id="IPR013320">
    <property type="entry name" value="ConA-like_dom_sf"/>
</dbReference>
<gene>
    <name evidence="5" type="ORF">H2200_006864</name>
</gene>
<keyword evidence="2" id="KW-0732">Signal</keyword>
<dbReference type="Pfam" id="PF00722">
    <property type="entry name" value="Glyco_hydro_16"/>
    <property type="match status" value="1"/>
</dbReference>
<dbReference type="InterPro" id="IPR018392">
    <property type="entry name" value="LysM"/>
</dbReference>
<dbReference type="InterPro" id="IPR000757">
    <property type="entry name" value="Beta-glucanase-like"/>
</dbReference>
<organism evidence="5 6">
    <name type="scientific">Cladophialophora chaetospira</name>
    <dbReference type="NCBI Taxonomy" id="386627"/>
    <lineage>
        <taxon>Eukaryota</taxon>
        <taxon>Fungi</taxon>
        <taxon>Dikarya</taxon>
        <taxon>Ascomycota</taxon>
        <taxon>Pezizomycotina</taxon>
        <taxon>Eurotiomycetes</taxon>
        <taxon>Chaetothyriomycetidae</taxon>
        <taxon>Chaetothyriales</taxon>
        <taxon>Herpotrichiellaceae</taxon>
        <taxon>Cladophialophora</taxon>
    </lineage>
</organism>
<feature type="region of interest" description="Disordered" evidence="1">
    <location>
        <begin position="676"/>
        <end position="705"/>
    </location>
</feature>
<dbReference type="SUPFAM" id="SSF49899">
    <property type="entry name" value="Concanavalin A-like lectins/glucanases"/>
    <property type="match status" value="1"/>
</dbReference>
<dbReference type="GO" id="GO:0031505">
    <property type="term" value="P:fungal-type cell wall organization"/>
    <property type="evidence" value="ECO:0007669"/>
    <property type="project" value="TreeGrafter"/>
</dbReference>
<feature type="region of interest" description="Disordered" evidence="1">
    <location>
        <begin position="418"/>
        <end position="452"/>
    </location>
</feature>
<dbReference type="AlphaFoldDB" id="A0AA38X906"/>
<feature type="compositionally biased region" description="Low complexity" evidence="1">
    <location>
        <begin position="719"/>
        <end position="771"/>
    </location>
</feature>
<dbReference type="SUPFAM" id="SSF54106">
    <property type="entry name" value="LysM domain"/>
    <property type="match status" value="3"/>
</dbReference>
<dbReference type="GO" id="GO:0004553">
    <property type="term" value="F:hydrolase activity, hydrolyzing O-glycosyl compounds"/>
    <property type="evidence" value="ECO:0007669"/>
    <property type="project" value="InterPro"/>
</dbReference>
<dbReference type="PANTHER" id="PTHR10963:SF68">
    <property type="entry name" value="GLYCOSIDASE CRH1-RELATED"/>
    <property type="match status" value="1"/>
</dbReference>
<feature type="region of interest" description="Disordered" evidence="1">
    <location>
        <begin position="497"/>
        <end position="563"/>
    </location>
</feature>